<proteinExistence type="predicted"/>
<organism evidence="2 3">
    <name type="scientific">Paraburkholderia domus</name>
    <dbReference type="NCBI Taxonomy" id="2793075"/>
    <lineage>
        <taxon>Bacteria</taxon>
        <taxon>Pseudomonadati</taxon>
        <taxon>Pseudomonadota</taxon>
        <taxon>Betaproteobacteria</taxon>
        <taxon>Burkholderiales</taxon>
        <taxon>Burkholderiaceae</taxon>
        <taxon>Paraburkholderia</taxon>
    </lineage>
</organism>
<keyword evidence="3" id="KW-1185">Reference proteome</keyword>
<dbReference type="Proteomes" id="UP000675121">
    <property type="component" value="Unassembled WGS sequence"/>
</dbReference>
<name>A0A9N8QWC0_9BURK</name>
<protein>
    <submittedName>
        <fullName evidence="2">Uncharacterized protein</fullName>
    </submittedName>
</protein>
<accession>A0A9N8QWC0</accession>
<reference evidence="2" key="1">
    <citation type="submission" date="2021-02" db="EMBL/GenBank/DDBJ databases">
        <authorList>
            <person name="Vanwijnsberghe S."/>
        </authorList>
    </citation>
    <scope>NUCLEOTIDE SEQUENCE</scope>
    <source>
        <strain evidence="2">R-70211</strain>
    </source>
</reference>
<sequence length="305" mass="33113">MASWNTLDVPLEIGWQCTLVLADAYRSESGDSLRFMKDDECKQLEQDQRDFASHFRPSWDLRTISGGTNLREIQAFLSEHLNVAHWNLPNDNAGVERMFKDAVASGRLVPIINREANYSCRVSRPTPAPLRWPTTGGGGSMGRSAYLFPPGTTSFNGEPVLSGPYDPASQATQLAAARGARIASDWLRVVEDVCGAALGSDAGTDDTNTGQPSADDGTSTPLGDAQPFDYGEDAPSGDTEELAASTNNPNYAAKMLGYDRKTFGNMVHAMKDENDLRGDDNVIWHDNGDVSFNGMNIDNMHAYAP</sequence>
<dbReference type="EMBL" id="CAJNAS010000001">
    <property type="protein sequence ID" value="CAE6855599.1"/>
    <property type="molecule type" value="Genomic_DNA"/>
</dbReference>
<dbReference type="RefSeq" id="WP_201085829.1">
    <property type="nucleotide sequence ID" value="NZ_CAJNAS010000001.1"/>
</dbReference>
<comment type="caution">
    <text evidence="2">The sequence shown here is derived from an EMBL/GenBank/DDBJ whole genome shotgun (WGS) entry which is preliminary data.</text>
</comment>
<evidence type="ECO:0000313" key="3">
    <source>
        <dbReference type="Proteomes" id="UP000675121"/>
    </source>
</evidence>
<evidence type="ECO:0000256" key="1">
    <source>
        <dbReference type="SAM" id="MobiDB-lite"/>
    </source>
</evidence>
<feature type="compositionally biased region" description="Polar residues" evidence="1">
    <location>
        <begin position="205"/>
        <end position="221"/>
    </location>
</feature>
<dbReference type="AlphaFoldDB" id="A0A9N8QWC0"/>
<feature type="region of interest" description="Disordered" evidence="1">
    <location>
        <begin position="199"/>
        <end position="248"/>
    </location>
</feature>
<gene>
    <name evidence="2" type="ORF">R70211_00146</name>
</gene>
<evidence type="ECO:0000313" key="2">
    <source>
        <dbReference type="EMBL" id="CAE6855599.1"/>
    </source>
</evidence>